<gene>
    <name evidence="1" type="ORF">ERS008198_03119</name>
</gene>
<reference evidence="1 2" key="1">
    <citation type="submission" date="2015-03" db="EMBL/GenBank/DDBJ databases">
        <authorList>
            <consortium name="Pathogen Informatics"/>
        </authorList>
    </citation>
    <scope>NUCLEOTIDE SEQUENCE [LARGE SCALE GENOMIC DNA]</scope>
    <source>
        <strain evidence="1 2">A1104</strain>
    </source>
</reference>
<protein>
    <submittedName>
        <fullName evidence="1">Uncharacterized protein</fullName>
    </submittedName>
</protein>
<dbReference type="AlphaFoldDB" id="A0A655DCZ5"/>
<evidence type="ECO:0000313" key="1">
    <source>
        <dbReference type="EMBL" id="CNU58515.1"/>
    </source>
</evidence>
<sequence length="107" mass="12115">MSGVLIASGNRGFYRQLEIGIIEYNKRIRATQFQYALFQRRPSLSANRRAGAHATGHRHRRDSRIVNHLTHALIIGVHPSIDASGSTGFRQDSGYHLRATRDIGRMF</sequence>
<organism evidence="1 2">
    <name type="scientific">Salmonella enterica subsp. enterica serovar Bovismorbificans</name>
    <dbReference type="NCBI Taxonomy" id="58097"/>
    <lineage>
        <taxon>Bacteria</taxon>
        <taxon>Pseudomonadati</taxon>
        <taxon>Pseudomonadota</taxon>
        <taxon>Gammaproteobacteria</taxon>
        <taxon>Enterobacterales</taxon>
        <taxon>Enterobacteriaceae</taxon>
        <taxon>Salmonella</taxon>
    </lineage>
</organism>
<evidence type="ECO:0000313" key="2">
    <source>
        <dbReference type="Proteomes" id="UP000041314"/>
    </source>
</evidence>
<dbReference type="Proteomes" id="UP000041314">
    <property type="component" value="Unassembled WGS sequence"/>
</dbReference>
<proteinExistence type="predicted"/>
<dbReference type="EMBL" id="CQPA01000027">
    <property type="protein sequence ID" value="CNU58515.1"/>
    <property type="molecule type" value="Genomic_DNA"/>
</dbReference>
<accession>A0A655DCZ5</accession>
<name>A0A655DCZ5_SALET</name>